<accession>A0A6G9RKV2</accession>
<dbReference type="Proteomes" id="UP000503580">
    <property type="component" value="Chromosome"/>
</dbReference>
<organism evidence="1 2">
    <name type="scientific">Kluyvera genomosp. 3</name>
    <dbReference type="NCBI Taxonomy" id="2774055"/>
    <lineage>
        <taxon>Bacteria</taxon>
        <taxon>Pseudomonadati</taxon>
        <taxon>Pseudomonadota</taxon>
        <taxon>Gammaproteobacteria</taxon>
        <taxon>Enterobacterales</taxon>
        <taxon>Enterobacteriaceae</taxon>
        <taxon>Kluyvera</taxon>
    </lineage>
</organism>
<evidence type="ECO:0000313" key="1">
    <source>
        <dbReference type="EMBL" id="QIR27540.1"/>
    </source>
</evidence>
<keyword evidence="2" id="KW-1185">Reference proteome</keyword>
<proteinExistence type="predicted"/>
<dbReference type="RefSeq" id="WP_167575918.1">
    <property type="nucleotide sequence ID" value="NZ_CP050321.1"/>
</dbReference>
<reference evidence="1 2" key="1">
    <citation type="submission" date="2020-02" db="EMBL/GenBank/DDBJ databases">
        <title>Whole genome PO2S7.</title>
        <authorList>
            <person name="Singha K.M."/>
        </authorList>
    </citation>
    <scope>NUCLEOTIDE SEQUENCE [LARGE SCALE GENOMIC DNA]</scope>
    <source>
        <strain evidence="1 2">PO2S7</strain>
    </source>
</reference>
<name>A0A6G9RKV2_9ENTR</name>
<sequence>MFSNKTNEELIALATKMAGYSDAGAVLKEMVKRCQAQHELSEQQHEQSLTLAAESELIRQYAHKQAEAVEEVLKLLSDSTEPVSPVVLAASAEKLVPTLTLDNVVNQISAVTLVDLRSAIDEMLAATPRISTISEMDKMAFTHCVNSVIARSIAELLYLPIGPVEVERGDDGYWTHPAAALQPDWDEGTSSAEMQDWYLAQGLEVKTVNLEDQDYDLQERILEEAGELREWDPLPPDGDGWFLFCIFDTESGAHAEFARRLPV</sequence>
<gene>
    <name evidence="1" type="ORF">GY169_12330</name>
</gene>
<dbReference type="EMBL" id="CP050321">
    <property type="protein sequence ID" value="QIR27540.1"/>
    <property type="molecule type" value="Genomic_DNA"/>
</dbReference>
<protein>
    <submittedName>
        <fullName evidence="1">Uncharacterized protein</fullName>
    </submittedName>
</protein>
<dbReference type="AlphaFoldDB" id="A0A6G9RKV2"/>
<evidence type="ECO:0000313" key="2">
    <source>
        <dbReference type="Proteomes" id="UP000503580"/>
    </source>
</evidence>
<dbReference type="KEGG" id="kgn:GY169_12330"/>